<organism evidence="2 3">
    <name type="scientific">Cytophaga hutchinsonii (strain ATCC 33406 / DSM 1761 / CIP 103989 / NBRC 15051 / NCIMB 9469 / D465)</name>
    <dbReference type="NCBI Taxonomy" id="269798"/>
    <lineage>
        <taxon>Bacteria</taxon>
        <taxon>Pseudomonadati</taxon>
        <taxon>Bacteroidota</taxon>
        <taxon>Cytophagia</taxon>
        <taxon>Cytophagales</taxon>
        <taxon>Cytophagaceae</taxon>
        <taxon>Cytophaga</taxon>
    </lineage>
</organism>
<sequence>MTPLTVFEICAAISVATFLLPYLIFGDGIILLIIIFPAMAAEKITGERGLDLGRKSYVYLFFLYLFVLTEVLILATILFGAYCLFWGYPSTSETAATAVVSTPQPNEISSLILINKLLLLVISYFTCMFIYNSIKYREAYRQLKRTDFMLFQFVPLVTIPLGYIYLLGCLHYLTHFPTNEKIGPLPTIAGYLYVAYLLYNLAKLLFFYAKRLRTGFADHKLSQSLRTLVTLVYDITFLYFFYQLYSVLKM</sequence>
<name>A0A6N4SMM6_CYTH3</name>
<evidence type="ECO:0000313" key="2">
    <source>
        <dbReference type="EMBL" id="ABG57505.1"/>
    </source>
</evidence>
<dbReference type="EMBL" id="CP000383">
    <property type="protein sequence ID" value="ABG57505.1"/>
    <property type="molecule type" value="Genomic_DNA"/>
</dbReference>
<evidence type="ECO:0000256" key="1">
    <source>
        <dbReference type="SAM" id="Phobius"/>
    </source>
</evidence>
<keyword evidence="1" id="KW-0812">Transmembrane</keyword>
<feature type="transmembrane region" description="Helical" evidence="1">
    <location>
        <begin position="57"/>
        <end position="88"/>
    </location>
</feature>
<keyword evidence="3" id="KW-1185">Reference proteome</keyword>
<keyword evidence="1" id="KW-1133">Transmembrane helix</keyword>
<evidence type="ECO:0000313" key="3">
    <source>
        <dbReference type="Proteomes" id="UP000001822"/>
    </source>
</evidence>
<feature type="transmembrane region" description="Helical" evidence="1">
    <location>
        <begin position="153"/>
        <end position="173"/>
    </location>
</feature>
<dbReference type="RefSeq" id="WP_011583621.1">
    <property type="nucleotide sequence ID" value="NC_008255.1"/>
</dbReference>
<accession>A0A6N4SMM6</accession>
<protein>
    <submittedName>
        <fullName evidence="2">Uncharacterized protein</fullName>
    </submittedName>
</protein>
<dbReference type="KEGG" id="chu:CHU_0213"/>
<dbReference type="Proteomes" id="UP000001822">
    <property type="component" value="Chromosome"/>
</dbReference>
<proteinExistence type="predicted"/>
<reference evidence="2 3" key="1">
    <citation type="journal article" date="2007" name="Appl. Environ. Microbiol.">
        <title>Genome sequence of the cellulolytic gliding bacterium Cytophaga hutchinsonii.</title>
        <authorList>
            <person name="Xie G."/>
            <person name="Bruce D.C."/>
            <person name="Challacombe J.F."/>
            <person name="Chertkov O."/>
            <person name="Detter J.C."/>
            <person name="Gilna P."/>
            <person name="Han C.S."/>
            <person name="Lucas S."/>
            <person name="Misra M."/>
            <person name="Myers G.L."/>
            <person name="Richardson P."/>
            <person name="Tapia R."/>
            <person name="Thayer N."/>
            <person name="Thompson L.S."/>
            <person name="Brettin T.S."/>
            <person name="Henrissat B."/>
            <person name="Wilson D.B."/>
            <person name="McBride M.J."/>
        </authorList>
    </citation>
    <scope>NUCLEOTIDE SEQUENCE [LARGE SCALE GENOMIC DNA]</scope>
    <source>
        <strain evidence="3">ATCC 33406 / DSM 1761 / CIP 103989 / NBRC 15051 / NCIMB 9469 / D465</strain>
    </source>
</reference>
<feature type="transmembrane region" description="Helical" evidence="1">
    <location>
        <begin position="6"/>
        <end position="36"/>
    </location>
</feature>
<gene>
    <name evidence="2" type="ordered locus">CHU_0213</name>
</gene>
<feature type="transmembrane region" description="Helical" evidence="1">
    <location>
        <begin position="108"/>
        <end position="132"/>
    </location>
</feature>
<feature type="transmembrane region" description="Helical" evidence="1">
    <location>
        <begin position="228"/>
        <end position="245"/>
    </location>
</feature>
<feature type="transmembrane region" description="Helical" evidence="1">
    <location>
        <begin position="188"/>
        <end position="208"/>
    </location>
</feature>
<keyword evidence="1" id="KW-0472">Membrane</keyword>
<dbReference type="AlphaFoldDB" id="A0A6N4SMM6"/>